<dbReference type="AlphaFoldDB" id="A0A6L2K303"/>
<evidence type="ECO:0008006" key="3">
    <source>
        <dbReference type="Google" id="ProtNLM"/>
    </source>
</evidence>
<reference evidence="2" key="1">
    <citation type="journal article" date="2019" name="Sci. Rep.">
        <title>Draft genome of Tanacetum cinerariifolium, the natural source of mosquito coil.</title>
        <authorList>
            <person name="Yamashiro T."/>
            <person name="Shiraishi A."/>
            <person name="Satake H."/>
            <person name="Nakayama K."/>
        </authorList>
    </citation>
    <scope>NUCLEOTIDE SEQUENCE</scope>
</reference>
<organism evidence="2">
    <name type="scientific">Tanacetum cinerariifolium</name>
    <name type="common">Dalmatian daisy</name>
    <name type="synonym">Chrysanthemum cinerariifolium</name>
    <dbReference type="NCBI Taxonomy" id="118510"/>
    <lineage>
        <taxon>Eukaryota</taxon>
        <taxon>Viridiplantae</taxon>
        <taxon>Streptophyta</taxon>
        <taxon>Embryophyta</taxon>
        <taxon>Tracheophyta</taxon>
        <taxon>Spermatophyta</taxon>
        <taxon>Magnoliopsida</taxon>
        <taxon>eudicotyledons</taxon>
        <taxon>Gunneridae</taxon>
        <taxon>Pentapetalae</taxon>
        <taxon>asterids</taxon>
        <taxon>campanulids</taxon>
        <taxon>Asterales</taxon>
        <taxon>Asteraceae</taxon>
        <taxon>Asteroideae</taxon>
        <taxon>Anthemideae</taxon>
        <taxon>Anthemidinae</taxon>
        <taxon>Tanacetum</taxon>
    </lineage>
</organism>
<name>A0A6L2K303_TANCI</name>
<evidence type="ECO:0000313" key="2">
    <source>
        <dbReference type="EMBL" id="GEU43389.1"/>
    </source>
</evidence>
<feature type="region of interest" description="Disordered" evidence="1">
    <location>
        <begin position="181"/>
        <end position="218"/>
    </location>
</feature>
<gene>
    <name evidence="2" type="ORF">Tci_015367</name>
</gene>
<accession>A0A6L2K303</accession>
<sequence>MNQNFFEPNLCYEPNSSSFDQYQPMQSFVTQQFPQRSNEDIKLEMAKLIKNNQILLNDNIFPHKEASMEVLLAKERILKLIQAWDDKKIESWSLPALLLQLLNDSRTIDEMLKKHEQAVNLEYLENSLNAIATVLPTEELEYSLSMGDEHLSTIPETESDEVIKSSVKNLVQIPSEYEVTSDDEKLLSNDTPPIPENESSNFDHHHDSSFPRPPPKPPDVEIFFESDSGVLTTNVVKGISEHDVLMPNIFLTLPTFDLLYPVYDTLLPFLSENEDKVFKPGDIHLLDVPYLHFYPP</sequence>
<evidence type="ECO:0000256" key="1">
    <source>
        <dbReference type="SAM" id="MobiDB-lite"/>
    </source>
</evidence>
<dbReference type="EMBL" id="BKCJ010001702">
    <property type="protein sequence ID" value="GEU43389.1"/>
    <property type="molecule type" value="Genomic_DNA"/>
</dbReference>
<protein>
    <recommendedName>
        <fullName evidence="3">Reverse transcriptase domain-containing protein</fullName>
    </recommendedName>
</protein>
<proteinExistence type="predicted"/>
<comment type="caution">
    <text evidence="2">The sequence shown here is derived from an EMBL/GenBank/DDBJ whole genome shotgun (WGS) entry which is preliminary data.</text>
</comment>